<dbReference type="GO" id="GO:0003690">
    <property type="term" value="F:double-stranded DNA binding"/>
    <property type="evidence" value="ECO:0007669"/>
    <property type="project" value="TreeGrafter"/>
</dbReference>
<dbReference type="SUPFAM" id="SSF82199">
    <property type="entry name" value="SET domain"/>
    <property type="match status" value="1"/>
</dbReference>
<dbReference type="InterPro" id="IPR001214">
    <property type="entry name" value="SET_dom"/>
</dbReference>
<dbReference type="GO" id="GO:0042054">
    <property type="term" value="F:histone methyltransferase activity"/>
    <property type="evidence" value="ECO:0007669"/>
    <property type="project" value="TreeGrafter"/>
</dbReference>
<dbReference type="PROSITE" id="PS50280">
    <property type="entry name" value="SET"/>
    <property type="match status" value="1"/>
</dbReference>
<dbReference type="Proteomes" id="UP001215712">
    <property type="component" value="Unassembled WGS sequence"/>
</dbReference>
<keyword evidence="3" id="KW-1185">Reference proteome</keyword>
<dbReference type="PANTHER" id="PTHR45660">
    <property type="entry name" value="HISTONE-LYSINE N-METHYLTRANSFERASE SETMAR"/>
    <property type="match status" value="1"/>
</dbReference>
<feature type="domain" description="SET" evidence="1">
    <location>
        <begin position="257"/>
        <end position="374"/>
    </location>
</feature>
<sequence length="402" mass="45330">MEDSQFPSSSGSQGRIRNARTKHLGKPRLNLQEQALEKIAALYWDVNCVCNFQQIVNDAPFKDDYTEYQRMKHNTELFINQAVTDYISALNTGTTTRCVSFISQTSWKIFAICAHSEAFQLASVHAGSSGWFTLVDLIKQNSRSLEVFARSRELEWRGCLLTYCQYNIPGLQEELSPELNIAQEHPHHTVLLADGHLKRPIFQGQAQVHIGTSIWEPEFYPNHPTASPDQRTKLMGACFLCRSRKICQCSFQSMAGDLVELFESPNMGTGIRSLGSFNRGDYLGEYAGIVAPVNVQSTEAVYALSISAPNNITGKMDTKANVFPHQYGNWTRYINHSCEPAVSYVCTVVGDKVTTGLRANRKISMFEVLTVDYGNDYWRTRDYYCLCGTPSCMKPDPNRMCE</sequence>
<name>A0AAD6MRI3_9EURO</name>
<reference evidence="2" key="2">
    <citation type="submission" date="2023-01" db="EMBL/GenBank/DDBJ databases">
        <authorList>
            <person name="Petersen C."/>
        </authorList>
    </citation>
    <scope>NUCLEOTIDE SEQUENCE</scope>
    <source>
        <strain evidence="2">IBT 17514</strain>
    </source>
</reference>
<reference evidence="2" key="1">
    <citation type="journal article" date="2023" name="IMA Fungus">
        <title>Comparative genomic study of the Penicillium genus elucidates a diverse pangenome and 15 lateral gene transfer events.</title>
        <authorList>
            <person name="Petersen C."/>
            <person name="Sorensen T."/>
            <person name="Nielsen M.R."/>
            <person name="Sondergaard T.E."/>
            <person name="Sorensen J.L."/>
            <person name="Fitzpatrick D.A."/>
            <person name="Frisvad J.C."/>
            <person name="Nielsen K.L."/>
        </authorList>
    </citation>
    <scope>NUCLEOTIDE SEQUENCE</scope>
    <source>
        <strain evidence="2">IBT 17514</strain>
    </source>
</reference>
<dbReference type="SMART" id="SM00317">
    <property type="entry name" value="SET"/>
    <property type="match status" value="1"/>
</dbReference>
<dbReference type="Gene3D" id="2.170.270.10">
    <property type="entry name" value="SET domain"/>
    <property type="match status" value="1"/>
</dbReference>
<evidence type="ECO:0000313" key="2">
    <source>
        <dbReference type="EMBL" id="KAJ5709115.1"/>
    </source>
</evidence>
<proteinExistence type="predicted"/>
<accession>A0AAD6MRI3</accession>
<comment type="caution">
    <text evidence="2">The sequence shown here is derived from an EMBL/GenBank/DDBJ whole genome shotgun (WGS) entry which is preliminary data.</text>
</comment>
<dbReference type="Pfam" id="PF00856">
    <property type="entry name" value="SET"/>
    <property type="match status" value="1"/>
</dbReference>
<evidence type="ECO:0000259" key="1">
    <source>
        <dbReference type="PROSITE" id="PS50280"/>
    </source>
</evidence>
<gene>
    <name evidence="2" type="ORF">N7493_010449</name>
</gene>
<dbReference type="InterPro" id="IPR051357">
    <property type="entry name" value="H3K9_HMTase_SUVAR3-9"/>
</dbReference>
<dbReference type="EMBL" id="JAQJAN010000019">
    <property type="protein sequence ID" value="KAJ5709115.1"/>
    <property type="molecule type" value="Genomic_DNA"/>
</dbReference>
<dbReference type="PANTHER" id="PTHR45660:SF13">
    <property type="entry name" value="HISTONE-LYSINE N-METHYLTRANSFERASE SETMAR"/>
    <property type="match status" value="1"/>
</dbReference>
<dbReference type="InterPro" id="IPR046341">
    <property type="entry name" value="SET_dom_sf"/>
</dbReference>
<evidence type="ECO:0000313" key="3">
    <source>
        <dbReference type="Proteomes" id="UP001215712"/>
    </source>
</evidence>
<dbReference type="AlphaFoldDB" id="A0AAD6MRI3"/>
<protein>
    <recommendedName>
        <fullName evidence="1">SET domain-containing protein</fullName>
    </recommendedName>
</protein>
<organism evidence="2 3">
    <name type="scientific">Penicillium malachiteum</name>
    <dbReference type="NCBI Taxonomy" id="1324776"/>
    <lineage>
        <taxon>Eukaryota</taxon>
        <taxon>Fungi</taxon>
        <taxon>Dikarya</taxon>
        <taxon>Ascomycota</taxon>
        <taxon>Pezizomycotina</taxon>
        <taxon>Eurotiomycetes</taxon>
        <taxon>Eurotiomycetidae</taxon>
        <taxon>Eurotiales</taxon>
        <taxon>Aspergillaceae</taxon>
        <taxon>Penicillium</taxon>
    </lineage>
</organism>